<dbReference type="Pfam" id="PF02902">
    <property type="entry name" value="Peptidase_C48"/>
    <property type="match status" value="1"/>
</dbReference>
<comment type="similarity">
    <text evidence="1">Belongs to the peptidase C48 family.</text>
</comment>
<keyword evidence="5" id="KW-0472">Membrane</keyword>
<dbReference type="Gene3D" id="3.40.395.10">
    <property type="entry name" value="Adenoviral Proteinase, Chain A"/>
    <property type="match status" value="1"/>
</dbReference>
<proteinExistence type="inferred from homology"/>
<dbReference type="EMBL" id="JACGCM010002768">
    <property type="protein sequence ID" value="KAF6135999.1"/>
    <property type="molecule type" value="Genomic_DNA"/>
</dbReference>
<accession>A0A7J7L071</accession>
<comment type="caution">
    <text evidence="7">The sequence shown here is derived from an EMBL/GenBank/DDBJ whole genome shotgun (WGS) entry which is preliminary data.</text>
</comment>
<dbReference type="InterPro" id="IPR003653">
    <property type="entry name" value="Peptidase_C48_C"/>
</dbReference>
<feature type="transmembrane region" description="Helical" evidence="5">
    <location>
        <begin position="17"/>
        <end position="39"/>
    </location>
</feature>
<dbReference type="AlphaFoldDB" id="A0A7J7L071"/>
<evidence type="ECO:0000256" key="1">
    <source>
        <dbReference type="ARBA" id="ARBA00005234"/>
    </source>
</evidence>
<feature type="compositionally biased region" description="Acidic residues" evidence="4">
    <location>
        <begin position="184"/>
        <end position="197"/>
    </location>
</feature>
<dbReference type="InterPro" id="IPR038765">
    <property type="entry name" value="Papain-like_cys_pep_sf"/>
</dbReference>
<keyword evidence="2" id="KW-0645">Protease</keyword>
<evidence type="ECO:0000313" key="8">
    <source>
        <dbReference type="Proteomes" id="UP000541444"/>
    </source>
</evidence>
<keyword evidence="5" id="KW-1133">Transmembrane helix</keyword>
<protein>
    <recommendedName>
        <fullName evidence="6">Ubiquitin-like protease family profile domain-containing protein</fullName>
    </recommendedName>
</protein>
<evidence type="ECO:0000313" key="7">
    <source>
        <dbReference type="EMBL" id="KAF6135999.1"/>
    </source>
</evidence>
<evidence type="ECO:0000256" key="3">
    <source>
        <dbReference type="ARBA" id="ARBA00022801"/>
    </source>
</evidence>
<evidence type="ECO:0000256" key="2">
    <source>
        <dbReference type="ARBA" id="ARBA00022670"/>
    </source>
</evidence>
<name>A0A7J7L071_9MAGN</name>
<organism evidence="7 8">
    <name type="scientific">Kingdonia uniflora</name>
    <dbReference type="NCBI Taxonomy" id="39325"/>
    <lineage>
        <taxon>Eukaryota</taxon>
        <taxon>Viridiplantae</taxon>
        <taxon>Streptophyta</taxon>
        <taxon>Embryophyta</taxon>
        <taxon>Tracheophyta</taxon>
        <taxon>Spermatophyta</taxon>
        <taxon>Magnoliopsida</taxon>
        <taxon>Ranunculales</taxon>
        <taxon>Circaeasteraceae</taxon>
        <taxon>Kingdonia</taxon>
    </lineage>
</organism>
<keyword evidence="8" id="KW-1185">Reference proteome</keyword>
<keyword evidence="3" id="KW-0378">Hydrolase</keyword>
<sequence length="481" mass="55602">MFGALPEEEKDALRTTYFAPLLLIDLIATISTLVVEIFNRHLSDMKMWRFPKKKNTYGLKEIDGDLKHAKLESHHDAVLRLNLLKIILSFLLPNKGKNVEVKYVDLVDDLVEFNRFPWAMKASESDMQQELVQEAMRSHIETPTIDGTPTFGIVPVVDAPTIGNSSSATEIRIIVVKWKKGDEKDDEDEKDDDDEKDGEEKDKFVEEEQPQVAEEEEVQETMEVAEVTKIEVVFFSQEKDVDEAYQTSVDQTTAVSVEEQSKEELVLMESEVYTTLKKRHKLTDEDITERSTKFAIQMNLLHGHLEKLIPGVLFESFIERPISQDEKNQVSHVWSMRKDKLSPEAKVINVYIKALIKYYDSQHRIRPTKEKIVLTNVYSCQIIVLRCFDRGDLKVMNSKLILLPWNLNVNHWVLCVVSFKGRKICIYDSLVDVKIVNAQKKMKLSPRHQRIHDQLSAILPNFLIWTDFADRRLRAGSEVKT</sequence>
<evidence type="ECO:0000259" key="6">
    <source>
        <dbReference type="Pfam" id="PF02902"/>
    </source>
</evidence>
<feature type="region of interest" description="Disordered" evidence="4">
    <location>
        <begin position="182"/>
        <end position="215"/>
    </location>
</feature>
<dbReference type="OrthoDB" id="1939479at2759"/>
<gene>
    <name evidence="7" type="ORF">GIB67_006891</name>
</gene>
<evidence type="ECO:0000256" key="5">
    <source>
        <dbReference type="SAM" id="Phobius"/>
    </source>
</evidence>
<dbReference type="GO" id="GO:0008234">
    <property type="term" value="F:cysteine-type peptidase activity"/>
    <property type="evidence" value="ECO:0007669"/>
    <property type="project" value="InterPro"/>
</dbReference>
<reference evidence="7 8" key="1">
    <citation type="journal article" date="2020" name="IScience">
        <title>Genome Sequencing of the Endangered Kingdonia uniflora (Circaeasteraceae, Ranunculales) Reveals Potential Mechanisms of Evolutionary Specialization.</title>
        <authorList>
            <person name="Sun Y."/>
            <person name="Deng T."/>
            <person name="Zhang A."/>
            <person name="Moore M.J."/>
            <person name="Landis J.B."/>
            <person name="Lin N."/>
            <person name="Zhang H."/>
            <person name="Zhang X."/>
            <person name="Huang J."/>
            <person name="Zhang X."/>
            <person name="Sun H."/>
            <person name="Wang H."/>
        </authorList>
    </citation>
    <scope>NUCLEOTIDE SEQUENCE [LARGE SCALE GENOMIC DNA]</scope>
    <source>
        <strain evidence="7">TB1705</strain>
        <tissue evidence="7">Leaf</tissue>
    </source>
</reference>
<keyword evidence="5" id="KW-0812">Transmembrane</keyword>
<evidence type="ECO:0000256" key="4">
    <source>
        <dbReference type="SAM" id="MobiDB-lite"/>
    </source>
</evidence>
<dbReference type="GO" id="GO:0006508">
    <property type="term" value="P:proteolysis"/>
    <property type="evidence" value="ECO:0007669"/>
    <property type="project" value="UniProtKB-KW"/>
</dbReference>
<dbReference type="SUPFAM" id="SSF54001">
    <property type="entry name" value="Cysteine proteinases"/>
    <property type="match status" value="1"/>
</dbReference>
<dbReference type="Proteomes" id="UP000541444">
    <property type="component" value="Unassembled WGS sequence"/>
</dbReference>
<feature type="domain" description="Ubiquitin-like protease family profile" evidence="6">
    <location>
        <begin position="398"/>
        <end position="435"/>
    </location>
</feature>